<feature type="transmembrane region" description="Helical" evidence="1">
    <location>
        <begin position="819"/>
        <end position="840"/>
    </location>
</feature>
<evidence type="ECO:0000313" key="2">
    <source>
        <dbReference type="EMBL" id="CAG7654236.1"/>
    </source>
</evidence>
<feature type="transmembrane region" description="Helical" evidence="1">
    <location>
        <begin position="348"/>
        <end position="369"/>
    </location>
</feature>
<dbReference type="AlphaFoldDB" id="A0A9W4H6I1"/>
<feature type="transmembrane region" description="Helical" evidence="1">
    <location>
        <begin position="390"/>
        <end position="415"/>
    </location>
</feature>
<accession>A0A9W4H6I1</accession>
<evidence type="ECO:0000256" key="1">
    <source>
        <dbReference type="SAM" id="Phobius"/>
    </source>
</evidence>
<protein>
    <submittedName>
        <fullName evidence="2">ABC transport system permease protein</fullName>
    </submittedName>
</protein>
<feature type="transmembrane region" description="Helical" evidence="1">
    <location>
        <begin position="861"/>
        <end position="888"/>
    </location>
</feature>
<feature type="transmembrane region" description="Helical" evidence="1">
    <location>
        <begin position="548"/>
        <end position="567"/>
    </location>
</feature>
<feature type="transmembrane region" description="Helical" evidence="1">
    <location>
        <begin position="493"/>
        <end position="514"/>
    </location>
</feature>
<keyword evidence="1" id="KW-1133">Transmembrane helix</keyword>
<keyword evidence="1" id="KW-0472">Membrane</keyword>
<keyword evidence="1" id="KW-0812">Transmembrane</keyword>
<gene>
    <name evidence="2" type="ORF">SBRY_60410</name>
</gene>
<feature type="transmembrane region" description="Helical" evidence="1">
    <location>
        <begin position="914"/>
        <end position="934"/>
    </location>
</feature>
<name>A0A9W4H6I1_9ACTN</name>
<dbReference type="GO" id="GO:0005886">
    <property type="term" value="C:plasma membrane"/>
    <property type="evidence" value="ECO:0007669"/>
    <property type="project" value="UniProtKB-SubCell"/>
</dbReference>
<organism evidence="2 3">
    <name type="scientific">Actinacidiphila bryophytorum</name>
    <dbReference type="NCBI Taxonomy" id="1436133"/>
    <lineage>
        <taxon>Bacteria</taxon>
        <taxon>Bacillati</taxon>
        <taxon>Actinomycetota</taxon>
        <taxon>Actinomycetes</taxon>
        <taxon>Kitasatosporales</taxon>
        <taxon>Streptomycetaceae</taxon>
        <taxon>Actinacidiphila</taxon>
    </lineage>
</organism>
<keyword evidence="3" id="KW-1185">Reference proteome</keyword>
<dbReference type="EMBL" id="CAJVAX010000020">
    <property type="protein sequence ID" value="CAG7654236.1"/>
    <property type="molecule type" value="Genomic_DNA"/>
</dbReference>
<sequence>MLRWLRPGSAVRDPGVRREAWAEAPLLACLTLVVALLALVTAAGPPLLDRWAADALRSRLAVAQQNDAEIRHTLTMKGNEALSAGDPSGSTLAHDLRGTGEELLTAAEPPLKAMLVHGSTRVEVPQLAAVTAAGPLQLGLLYADDAPPGSAYTQGSMPGPATATSPIPVGFSIAARDVLHLRVGQRFHLWPDVGGNDTDAVVTGFFAPPTGAAARLWHEEALLARPIRTEGRWRAQAVVDAASIDALLQGSRGQDPRVTVQWRDSIRMTPGQATRMATPAGLRTLRDEADSFASAVADVYCPAAEDYMATPCSVGFFATTPLTTDDDVPDMLVAFARARDQARTLESFALAGLIAVGLATVVVTARLAVHRRAAAQALQRARGASATDLALVRLLQTAPAALLGAVLGTGAAVLFAPAGGTGHGSLLPALVVAAVAWLTLPLLTLAAARDRSGSESRPAAVRRLAVEGMVLLLAVAGVLMVRAHGAGAGGQDVRLAVVPALLGAAAVVLLVRLYPLPLRLVSRAARGRRGTVPLIAFSRAAREAPGHALALLVLVMTLSTAVFGGLVSRTVADGSATAAVWSSGADAVVIGAGRDGTVDKALATVQGVRKATVVRSLVNELTSTTDGARYTTARVAGLDAGVLAAQAPDSAAARALTAAGLAGRPEPAPVDGHYVLPALASADFAGGTIGDTYSTVLRRRTVSIRVVGRLPDAARRDPALGPLLSIDQRDAGRGEGGDSRTAVAAGSPLLLVDAAELRMLGPDEYDNAAVLLYGPHLDGDVLRTEGARIAGPSGQVRIKADELSLAAHDGLLRGVRRTYAAATALAVLFALMALLLELLLSARDRGRTASRLRTLGLPTRSIAALDVLELTPMTLAAAAGGVALGLLLPSVLGPALTLREFTGGPAAPALHTDYALTAGLGVGLVALVTAAVAAETWAGRRRGLGTVLRLGDSV</sequence>
<feature type="transmembrane region" description="Helical" evidence="1">
    <location>
        <begin position="460"/>
        <end position="481"/>
    </location>
</feature>
<reference evidence="2" key="1">
    <citation type="submission" date="2021-06" db="EMBL/GenBank/DDBJ databases">
        <authorList>
            <person name="Arsene-Ploetze F."/>
        </authorList>
    </citation>
    <scope>NUCLEOTIDE SEQUENCE</scope>
    <source>
        <strain evidence="2">SBRY1</strain>
    </source>
</reference>
<proteinExistence type="predicted"/>
<evidence type="ECO:0000313" key="3">
    <source>
        <dbReference type="Proteomes" id="UP001153328"/>
    </source>
</evidence>
<dbReference type="Proteomes" id="UP001153328">
    <property type="component" value="Unassembled WGS sequence"/>
</dbReference>
<feature type="transmembrane region" description="Helical" evidence="1">
    <location>
        <begin position="427"/>
        <end position="448"/>
    </location>
</feature>
<comment type="caution">
    <text evidence="2">The sequence shown here is derived from an EMBL/GenBank/DDBJ whole genome shotgun (WGS) entry which is preliminary data.</text>
</comment>